<reference evidence="1" key="1">
    <citation type="journal article" date="2023" name="Plant J.">
        <title>Genome sequences and population genomics provide insights into the demographic history, inbreeding, and mutation load of two 'living fossil' tree species of Dipteronia.</title>
        <authorList>
            <person name="Feng Y."/>
            <person name="Comes H.P."/>
            <person name="Chen J."/>
            <person name="Zhu S."/>
            <person name="Lu R."/>
            <person name="Zhang X."/>
            <person name="Li P."/>
            <person name="Qiu J."/>
            <person name="Olsen K.M."/>
            <person name="Qiu Y."/>
        </authorList>
    </citation>
    <scope>NUCLEOTIDE SEQUENCE</scope>
    <source>
        <strain evidence="1">KIB01</strain>
    </source>
</reference>
<comment type="caution">
    <text evidence="1">The sequence shown here is derived from an EMBL/GenBank/DDBJ whole genome shotgun (WGS) entry which is preliminary data.</text>
</comment>
<evidence type="ECO:0000313" key="1">
    <source>
        <dbReference type="EMBL" id="KAK2646331.1"/>
    </source>
</evidence>
<organism evidence="1 2">
    <name type="scientific">Dipteronia dyeriana</name>
    <dbReference type="NCBI Taxonomy" id="168575"/>
    <lineage>
        <taxon>Eukaryota</taxon>
        <taxon>Viridiplantae</taxon>
        <taxon>Streptophyta</taxon>
        <taxon>Embryophyta</taxon>
        <taxon>Tracheophyta</taxon>
        <taxon>Spermatophyta</taxon>
        <taxon>Magnoliopsida</taxon>
        <taxon>eudicotyledons</taxon>
        <taxon>Gunneridae</taxon>
        <taxon>Pentapetalae</taxon>
        <taxon>rosids</taxon>
        <taxon>malvids</taxon>
        <taxon>Sapindales</taxon>
        <taxon>Sapindaceae</taxon>
        <taxon>Hippocastanoideae</taxon>
        <taxon>Acereae</taxon>
        <taxon>Dipteronia</taxon>
    </lineage>
</organism>
<name>A0AAD9U1T3_9ROSI</name>
<protein>
    <submittedName>
        <fullName evidence="1">Uncharacterized protein</fullName>
    </submittedName>
</protein>
<proteinExistence type="predicted"/>
<evidence type="ECO:0000313" key="2">
    <source>
        <dbReference type="Proteomes" id="UP001280121"/>
    </source>
</evidence>
<dbReference type="Proteomes" id="UP001280121">
    <property type="component" value="Unassembled WGS sequence"/>
</dbReference>
<dbReference type="AlphaFoldDB" id="A0AAD9U1T3"/>
<dbReference type="EMBL" id="JANJYI010000006">
    <property type="protein sequence ID" value="KAK2646331.1"/>
    <property type="molecule type" value="Genomic_DNA"/>
</dbReference>
<keyword evidence="2" id="KW-1185">Reference proteome</keyword>
<gene>
    <name evidence="1" type="ORF">Ddye_021526</name>
</gene>
<sequence>MREEHLSYAEKGNLLLSMKRPEVAVFAFRLAQELRPDLHSYQEAFLSPKYVDVIVEGKICLGVDPDAP</sequence>
<accession>A0AAD9U1T3</accession>